<dbReference type="EMBL" id="DF820504">
    <property type="protein sequence ID" value="GAK31963.1"/>
    <property type="molecule type" value="Genomic_DNA"/>
</dbReference>
<sequence>MIFKQLFANIWNILDVLFFIACAGAFNCGGFYFGRGWGYLTLAITFLLAGLLVEQIEAKRKGGGEM</sequence>
<keyword evidence="3" id="KW-1185">Reference proteome</keyword>
<gene>
    <name evidence="2" type="ORF">WOSG25_210200</name>
</gene>
<feature type="transmembrane region" description="Helical" evidence="1">
    <location>
        <begin position="12"/>
        <end position="33"/>
    </location>
</feature>
<keyword evidence="1" id="KW-0812">Transmembrane</keyword>
<proteinExistence type="predicted"/>
<dbReference type="InterPro" id="IPR009406">
    <property type="entry name" value="DUF1056"/>
</dbReference>
<evidence type="ECO:0000313" key="2">
    <source>
        <dbReference type="EMBL" id="GAK31963.1"/>
    </source>
</evidence>
<dbReference type="Proteomes" id="UP000030643">
    <property type="component" value="Unassembled WGS sequence"/>
</dbReference>
<keyword evidence="1" id="KW-1133">Transmembrane helix</keyword>
<evidence type="ECO:0000313" key="3">
    <source>
        <dbReference type="Proteomes" id="UP000030643"/>
    </source>
</evidence>
<reference evidence="3" key="1">
    <citation type="journal article" date="2014" name="Genome Announc.">
        <title>Draft genome sequence of Weissella oryzae SG25T, isolated from fermented rice grains.</title>
        <authorList>
            <person name="Tanizawa Y."/>
            <person name="Fujisawa T."/>
            <person name="Mochizuki T."/>
            <person name="Kaminuma E."/>
            <person name="Suzuki Y."/>
            <person name="Nakamura Y."/>
            <person name="Tohno M."/>
        </authorList>
    </citation>
    <scope>NUCLEOTIDE SEQUENCE [LARGE SCALE GENOMIC DNA]</scope>
    <source>
        <strain evidence="3">DSM 25784 / JCM 18191 / LMG 30913 / SG25</strain>
    </source>
</reference>
<evidence type="ECO:0000256" key="1">
    <source>
        <dbReference type="SAM" id="Phobius"/>
    </source>
</evidence>
<feature type="transmembrane region" description="Helical" evidence="1">
    <location>
        <begin position="39"/>
        <end position="56"/>
    </location>
</feature>
<dbReference type="RefSeq" id="WP_027699863.1">
    <property type="nucleotide sequence ID" value="NZ_DF820504.1"/>
</dbReference>
<dbReference type="AlphaFoldDB" id="A0A069CXJ4"/>
<accession>A0A069CXJ4</accession>
<name>A0A069CXJ4_WEIOS</name>
<organism evidence="2 3">
    <name type="scientific">Weissella oryzae (strain DSM 25784 / JCM 18191 / LMG 30913 / SG25)</name>
    <dbReference type="NCBI Taxonomy" id="1329250"/>
    <lineage>
        <taxon>Bacteria</taxon>
        <taxon>Bacillati</taxon>
        <taxon>Bacillota</taxon>
        <taxon>Bacilli</taxon>
        <taxon>Lactobacillales</taxon>
        <taxon>Lactobacillaceae</taxon>
        <taxon>Weissella</taxon>
    </lineage>
</organism>
<dbReference type="Pfam" id="PF06341">
    <property type="entry name" value="DUF1056"/>
    <property type="match status" value="1"/>
</dbReference>
<keyword evidence="1" id="KW-0472">Membrane</keyword>
<protein>
    <submittedName>
        <fullName evidence="2">Phage head-to-tail connecting protein</fullName>
    </submittedName>
</protein>